<dbReference type="AlphaFoldDB" id="A0A919AVT7"/>
<accession>A0A919AVT7</accession>
<dbReference type="EMBL" id="BNBD01000001">
    <property type="protein sequence ID" value="GHF28981.1"/>
    <property type="molecule type" value="Genomic_DNA"/>
</dbReference>
<feature type="region of interest" description="Disordered" evidence="1">
    <location>
        <begin position="40"/>
        <end position="81"/>
    </location>
</feature>
<organism evidence="2 3">
    <name type="scientific">Streptomyces mashuensis</name>
    <dbReference type="NCBI Taxonomy" id="33904"/>
    <lineage>
        <taxon>Bacteria</taxon>
        <taxon>Bacillati</taxon>
        <taxon>Actinomycetota</taxon>
        <taxon>Actinomycetes</taxon>
        <taxon>Kitasatosporales</taxon>
        <taxon>Streptomycetaceae</taxon>
        <taxon>Streptomyces</taxon>
    </lineage>
</organism>
<evidence type="ECO:0000256" key="1">
    <source>
        <dbReference type="SAM" id="MobiDB-lite"/>
    </source>
</evidence>
<keyword evidence="3" id="KW-1185">Reference proteome</keyword>
<dbReference type="RefSeq" id="WP_190127890.1">
    <property type="nucleotide sequence ID" value="NZ_BNBD01000001.1"/>
</dbReference>
<comment type="caution">
    <text evidence="2">The sequence shown here is derived from an EMBL/GenBank/DDBJ whole genome shotgun (WGS) entry which is preliminary data.</text>
</comment>
<reference evidence="2" key="2">
    <citation type="submission" date="2020-09" db="EMBL/GenBank/DDBJ databases">
        <authorList>
            <person name="Sun Q."/>
            <person name="Ohkuma M."/>
        </authorList>
    </citation>
    <scope>NUCLEOTIDE SEQUENCE</scope>
    <source>
        <strain evidence="2">JCM 4059</strain>
    </source>
</reference>
<protein>
    <submittedName>
        <fullName evidence="2">Uncharacterized protein</fullName>
    </submittedName>
</protein>
<sequence>MSDQAAAGPAKGGKWKKGCGGCAVGTTVLVGILVAVAASSGGGKQPADRTDAATGSARDGAVARPQPGKAAAQPRTVLTESGSGIKSTAKFTVSGDWDLRYSYDCSSFGTDGNFIVSEGGTLGNTLVNELGAQGKDVTHRLDGGTKYLEVNSECSWKVEAVDLP</sequence>
<reference evidence="2" key="1">
    <citation type="journal article" date="2014" name="Int. J. Syst. Evol. Microbiol.">
        <title>Complete genome sequence of Corynebacterium casei LMG S-19264T (=DSM 44701T), isolated from a smear-ripened cheese.</title>
        <authorList>
            <consortium name="US DOE Joint Genome Institute (JGI-PGF)"/>
            <person name="Walter F."/>
            <person name="Albersmeier A."/>
            <person name="Kalinowski J."/>
            <person name="Ruckert C."/>
        </authorList>
    </citation>
    <scope>NUCLEOTIDE SEQUENCE</scope>
    <source>
        <strain evidence="2">JCM 4059</strain>
    </source>
</reference>
<evidence type="ECO:0000313" key="3">
    <source>
        <dbReference type="Proteomes" id="UP000638313"/>
    </source>
</evidence>
<gene>
    <name evidence="2" type="ORF">GCM10010218_07670</name>
</gene>
<name>A0A919AVT7_9ACTN</name>
<dbReference type="Proteomes" id="UP000638313">
    <property type="component" value="Unassembled WGS sequence"/>
</dbReference>
<proteinExistence type="predicted"/>
<evidence type="ECO:0000313" key="2">
    <source>
        <dbReference type="EMBL" id="GHF28981.1"/>
    </source>
</evidence>